<protein>
    <recommendedName>
        <fullName evidence="9">Gustatory receptor</fullName>
    </recommendedName>
</protein>
<organism evidence="7 8">
    <name type="scientific">Diatraea saccharalis</name>
    <name type="common">sugarcane borer</name>
    <dbReference type="NCBI Taxonomy" id="40085"/>
    <lineage>
        <taxon>Eukaryota</taxon>
        <taxon>Metazoa</taxon>
        <taxon>Ecdysozoa</taxon>
        <taxon>Arthropoda</taxon>
        <taxon>Hexapoda</taxon>
        <taxon>Insecta</taxon>
        <taxon>Pterygota</taxon>
        <taxon>Neoptera</taxon>
        <taxon>Endopterygota</taxon>
        <taxon>Lepidoptera</taxon>
        <taxon>Glossata</taxon>
        <taxon>Ditrysia</taxon>
        <taxon>Pyraloidea</taxon>
        <taxon>Crambidae</taxon>
        <taxon>Crambinae</taxon>
        <taxon>Diatraea</taxon>
    </lineage>
</organism>
<keyword evidence="2" id="KW-1003">Cell membrane</keyword>
<proteinExistence type="predicted"/>
<evidence type="ECO:0000313" key="8">
    <source>
        <dbReference type="Proteomes" id="UP001153714"/>
    </source>
</evidence>
<keyword evidence="3 6" id="KW-0812">Transmembrane</keyword>
<keyword evidence="5 6" id="KW-0472">Membrane</keyword>
<name>A0A9N9RBL0_9NEOP</name>
<comment type="subcellular location">
    <subcellularLocation>
        <location evidence="1">Cell membrane</location>
        <topology evidence="1">Multi-pass membrane protein</topology>
    </subcellularLocation>
</comment>
<sequence>MTFLLLFTINYRLKKLNEIIQKCERRVPNYIHIYKILADSVDTIKTPLIYLHMMSLAFKIPELIGATYCLLVNIKNGENMFVDDQLVRSLYFIQVVVLLFLPAIYAGLLAAKADKLKISLYEKLITERDEEHARFLDCFISYVSARPLKIKMMKVVPLDWTLPILVLDLIISYQIVIVQFTHIF</sequence>
<dbReference type="AlphaFoldDB" id="A0A9N9RBL0"/>
<reference evidence="7" key="2">
    <citation type="submission" date="2022-10" db="EMBL/GenBank/DDBJ databases">
        <authorList>
            <consortium name="ENA_rothamsted_submissions"/>
            <consortium name="culmorum"/>
            <person name="King R."/>
        </authorList>
    </citation>
    <scope>NUCLEOTIDE SEQUENCE</scope>
</reference>
<keyword evidence="8" id="KW-1185">Reference proteome</keyword>
<dbReference type="GO" id="GO:0050909">
    <property type="term" value="P:sensory perception of taste"/>
    <property type="evidence" value="ECO:0007669"/>
    <property type="project" value="InterPro"/>
</dbReference>
<evidence type="ECO:0008006" key="9">
    <source>
        <dbReference type="Google" id="ProtNLM"/>
    </source>
</evidence>
<reference evidence="7" key="1">
    <citation type="submission" date="2021-12" db="EMBL/GenBank/DDBJ databases">
        <authorList>
            <person name="King R."/>
        </authorList>
    </citation>
    <scope>NUCLEOTIDE SEQUENCE</scope>
</reference>
<evidence type="ECO:0000256" key="3">
    <source>
        <dbReference type="ARBA" id="ARBA00022692"/>
    </source>
</evidence>
<dbReference type="Proteomes" id="UP001153714">
    <property type="component" value="Chromosome 5"/>
</dbReference>
<dbReference type="OrthoDB" id="7477935at2759"/>
<evidence type="ECO:0000256" key="6">
    <source>
        <dbReference type="SAM" id="Phobius"/>
    </source>
</evidence>
<dbReference type="GO" id="GO:0005886">
    <property type="term" value="C:plasma membrane"/>
    <property type="evidence" value="ECO:0007669"/>
    <property type="project" value="UniProtKB-SubCell"/>
</dbReference>
<evidence type="ECO:0000256" key="5">
    <source>
        <dbReference type="ARBA" id="ARBA00023136"/>
    </source>
</evidence>
<keyword evidence="4 6" id="KW-1133">Transmembrane helix</keyword>
<accession>A0A9N9RBL0</accession>
<evidence type="ECO:0000256" key="4">
    <source>
        <dbReference type="ARBA" id="ARBA00022989"/>
    </source>
</evidence>
<feature type="transmembrane region" description="Helical" evidence="6">
    <location>
        <begin position="90"/>
        <end position="111"/>
    </location>
</feature>
<dbReference type="EMBL" id="OU893336">
    <property type="protein sequence ID" value="CAG9793590.1"/>
    <property type="molecule type" value="Genomic_DNA"/>
</dbReference>
<evidence type="ECO:0000256" key="2">
    <source>
        <dbReference type="ARBA" id="ARBA00022475"/>
    </source>
</evidence>
<evidence type="ECO:0000313" key="7">
    <source>
        <dbReference type="EMBL" id="CAG9793590.1"/>
    </source>
</evidence>
<dbReference type="InterPro" id="IPR013604">
    <property type="entry name" value="7TM_chemorcpt"/>
</dbReference>
<gene>
    <name evidence="7" type="ORF">DIATSA_LOCUS11014</name>
</gene>
<feature type="transmembrane region" description="Helical" evidence="6">
    <location>
        <begin position="160"/>
        <end position="180"/>
    </location>
</feature>
<dbReference type="Pfam" id="PF08395">
    <property type="entry name" value="7tm_7"/>
    <property type="match status" value="1"/>
</dbReference>
<evidence type="ECO:0000256" key="1">
    <source>
        <dbReference type="ARBA" id="ARBA00004651"/>
    </source>
</evidence>